<gene>
    <name evidence="3" type="ORF">AVDCRST_MAG05-511</name>
</gene>
<evidence type="ECO:0000256" key="1">
    <source>
        <dbReference type="ARBA" id="ARBA00022801"/>
    </source>
</evidence>
<dbReference type="Pfam" id="PF09250">
    <property type="entry name" value="Prim-Pol"/>
    <property type="match status" value="1"/>
</dbReference>
<feature type="domain" description="DNA primase/polymerase bifunctional N-terminal" evidence="2">
    <location>
        <begin position="22"/>
        <end position="175"/>
    </location>
</feature>
<keyword evidence="1" id="KW-0378">Hydrolase</keyword>
<reference evidence="3" key="1">
    <citation type="submission" date="2020-02" db="EMBL/GenBank/DDBJ databases">
        <authorList>
            <person name="Meier V. D."/>
        </authorList>
    </citation>
    <scope>NUCLEOTIDE SEQUENCE</scope>
    <source>
        <strain evidence="3">AVDCRST_MAG05</strain>
    </source>
</reference>
<dbReference type="InterPro" id="IPR051620">
    <property type="entry name" value="ORF904-like_C"/>
</dbReference>
<dbReference type="AlphaFoldDB" id="A0A6J4RCW1"/>
<dbReference type="PANTHER" id="PTHR35372:SF2">
    <property type="entry name" value="SF3 HELICASE DOMAIN-CONTAINING PROTEIN"/>
    <property type="match status" value="1"/>
</dbReference>
<dbReference type="SMART" id="SM00943">
    <property type="entry name" value="Prim-Pol"/>
    <property type="match status" value="1"/>
</dbReference>
<dbReference type="SUPFAM" id="SSF56747">
    <property type="entry name" value="Prim-pol domain"/>
    <property type="match status" value="1"/>
</dbReference>
<protein>
    <recommendedName>
        <fullName evidence="2">DNA primase/polymerase bifunctional N-terminal domain-containing protein</fullName>
    </recommendedName>
</protein>
<sequence length="189" mass="20724">MYNRRGLESERHEPVPMLRGAALAYARRGVPVFPCAPGGKRPLTRNGFWDATKEARRIEAWWARWPAANVGVPTGRRSGLLVLDADPRDGGFESLALLELENGPLPETARARTGGGGVHVFFKYPARETVRNSAGVLGAGLDVRGEGGYVVVPPSRTRNAYEWIDRSPPAGPEWLLARLKEHAGEETLF</sequence>
<dbReference type="InterPro" id="IPR015330">
    <property type="entry name" value="DNA_primase/pol_bifunc_N"/>
</dbReference>
<dbReference type="PANTHER" id="PTHR35372">
    <property type="entry name" value="ATP BINDING PROTEIN-RELATED"/>
    <property type="match status" value="1"/>
</dbReference>
<evidence type="ECO:0000259" key="2">
    <source>
        <dbReference type="SMART" id="SM00943"/>
    </source>
</evidence>
<dbReference type="CDD" id="cd04859">
    <property type="entry name" value="Prim_Pol"/>
    <property type="match status" value="1"/>
</dbReference>
<name>A0A6J4RCW1_9ACTN</name>
<organism evidence="3">
    <name type="scientific">uncultured Rubrobacteraceae bacterium</name>
    <dbReference type="NCBI Taxonomy" id="349277"/>
    <lineage>
        <taxon>Bacteria</taxon>
        <taxon>Bacillati</taxon>
        <taxon>Actinomycetota</taxon>
        <taxon>Rubrobacteria</taxon>
        <taxon>Rubrobacterales</taxon>
        <taxon>Rubrobacteraceae</taxon>
        <taxon>environmental samples</taxon>
    </lineage>
</organism>
<dbReference type="EMBL" id="CADCVM010000060">
    <property type="protein sequence ID" value="CAA9470457.1"/>
    <property type="molecule type" value="Genomic_DNA"/>
</dbReference>
<evidence type="ECO:0000313" key="3">
    <source>
        <dbReference type="EMBL" id="CAA9470457.1"/>
    </source>
</evidence>
<accession>A0A6J4RCW1</accession>
<dbReference type="GO" id="GO:0016787">
    <property type="term" value="F:hydrolase activity"/>
    <property type="evidence" value="ECO:0007669"/>
    <property type="project" value="UniProtKB-KW"/>
</dbReference>
<proteinExistence type="predicted"/>